<sequence length="424" mass="46711">MDTLSDSQTRKSLKDCVRHFTPAWFAAVMGTGSISILFHNFPYASESRIMVVFTYIFFFLNLALFIIFNALTAARYILFPDIWSIMLRHPTQSLYLGTYPMGAATLISVAVGLIYEGGFGGRAFLYTLWALWWLDVALSLLCTFAIVHIMKTRHEHVLQRMTAVWLLPVVTLIVASSTGGVLAAPLAKYSASHSLLTYTASAVIVFMGVGLAFMILTAYLLRLILHGVPSGPGVLSVFMPLGPMGQAGYSLLLIGQGLQSALPLKYGGSTILRQEHAGEIISVLSICVAMALWSLATMWFIYAILAVLESTREVRLPFKQAFWGLIFPNGVYANLTIQLYRELDSPFFRVWGSIYSAGTLVLWAWVFVRTLTLVHNGAIFESPCLEDFDMGHAEGKRKSAQMPRCASMSVTTTLAYSGATACTQ</sequence>
<evidence type="ECO:0000256" key="7">
    <source>
        <dbReference type="ARBA" id="ARBA00023136"/>
    </source>
</evidence>
<dbReference type="CDD" id="cd09318">
    <property type="entry name" value="TDT_SSU1"/>
    <property type="match status" value="1"/>
</dbReference>
<dbReference type="InterPro" id="IPR004695">
    <property type="entry name" value="SLAC1/Mae1/Ssu1/TehA"/>
</dbReference>
<feature type="transmembrane region" description="Helical" evidence="8">
    <location>
        <begin position="94"/>
        <end position="115"/>
    </location>
</feature>
<evidence type="ECO:0000256" key="6">
    <source>
        <dbReference type="ARBA" id="ARBA00022989"/>
    </source>
</evidence>
<evidence type="ECO:0000313" key="9">
    <source>
        <dbReference type="EMBL" id="RDX55176.1"/>
    </source>
</evidence>
<evidence type="ECO:0000313" key="10">
    <source>
        <dbReference type="Proteomes" id="UP000256964"/>
    </source>
</evidence>
<name>A0A371DRK6_9APHY</name>
<dbReference type="Proteomes" id="UP000256964">
    <property type="component" value="Unassembled WGS sequence"/>
</dbReference>
<protein>
    <recommendedName>
        <fullName evidence="11">C4-dicarboxylate transporter/malic acid transport protein</fullName>
    </recommendedName>
</protein>
<feature type="transmembrane region" description="Helical" evidence="8">
    <location>
        <begin position="162"/>
        <end position="183"/>
    </location>
</feature>
<keyword evidence="6 8" id="KW-1133">Transmembrane helix</keyword>
<dbReference type="InterPro" id="IPR051629">
    <property type="entry name" value="Sulfite_efflux_TDT"/>
</dbReference>
<comment type="subcellular location">
    <subcellularLocation>
        <location evidence="1">Cell membrane</location>
        <topology evidence="1">Multi-pass membrane protein</topology>
    </subcellularLocation>
</comment>
<keyword evidence="7 8" id="KW-0472">Membrane</keyword>
<evidence type="ECO:0000256" key="4">
    <source>
        <dbReference type="ARBA" id="ARBA00022475"/>
    </source>
</evidence>
<evidence type="ECO:0008006" key="11">
    <source>
        <dbReference type="Google" id="ProtNLM"/>
    </source>
</evidence>
<evidence type="ECO:0000256" key="8">
    <source>
        <dbReference type="SAM" id="Phobius"/>
    </source>
</evidence>
<reference evidence="9 10" key="1">
    <citation type="journal article" date="2018" name="Biotechnol. Biofuels">
        <title>Integrative visual omics of the white-rot fungus Polyporus brumalis exposes the biotechnological potential of its oxidative enzymes for delignifying raw plant biomass.</title>
        <authorList>
            <person name="Miyauchi S."/>
            <person name="Rancon A."/>
            <person name="Drula E."/>
            <person name="Hage H."/>
            <person name="Chaduli D."/>
            <person name="Favel A."/>
            <person name="Grisel S."/>
            <person name="Henrissat B."/>
            <person name="Herpoel-Gimbert I."/>
            <person name="Ruiz-Duenas F.J."/>
            <person name="Chevret D."/>
            <person name="Hainaut M."/>
            <person name="Lin J."/>
            <person name="Wang M."/>
            <person name="Pangilinan J."/>
            <person name="Lipzen A."/>
            <person name="Lesage-Meessen L."/>
            <person name="Navarro D."/>
            <person name="Riley R."/>
            <person name="Grigoriev I.V."/>
            <person name="Zhou S."/>
            <person name="Raouche S."/>
            <person name="Rosso M.N."/>
        </authorList>
    </citation>
    <scope>NUCLEOTIDE SEQUENCE [LARGE SCALE GENOMIC DNA]</scope>
    <source>
        <strain evidence="9 10">BRFM 1820</strain>
    </source>
</reference>
<dbReference type="PANTHER" id="PTHR31686:SF1">
    <property type="entry name" value="SULFITE EFFLUX PUMP SSU1"/>
    <property type="match status" value="1"/>
</dbReference>
<evidence type="ECO:0000256" key="1">
    <source>
        <dbReference type="ARBA" id="ARBA00004651"/>
    </source>
</evidence>
<feature type="transmembrane region" description="Helical" evidence="8">
    <location>
        <begin position="280"/>
        <end position="308"/>
    </location>
</feature>
<keyword evidence="3" id="KW-0813">Transport</keyword>
<keyword evidence="4" id="KW-1003">Cell membrane</keyword>
<dbReference type="GO" id="GO:0000319">
    <property type="term" value="F:sulfite transmembrane transporter activity"/>
    <property type="evidence" value="ECO:0007669"/>
    <property type="project" value="TreeGrafter"/>
</dbReference>
<dbReference type="OrthoDB" id="1099at2759"/>
<organism evidence="9 10">
    <name type="scientific">Lentinus brumalis</name>
    <dbReference type="NCBI Taxonomy" id="2498619"/>
    <lineage>
        <taxon>Eukaryota</taxon>
        <taxon>Fungi</taxon>
        <taxon>Dikarya</taxon>
        <taxon>Basidiomycota</taxon>
        <taxon>Agaricomycotina</taxon>
        <taxon>Agaricomycetes</taxon>
        <taxon>Polyporales</taxon>
        <taxon>Polyporaceae</taxon>
        <taxon>Lentinus</taxon>
    </lineage>
</organism>
<comment type="similarity">
    <text evidence="2">Belongs to the tellurite-resistance/dicarboxylate transporter (TDT) family.</text>
</comment>
<feature type="transmembrane region" description="Helical" evidence="8">
    <location>
        <begin position="20"/>
        <end position="38"/>
    </location>
</feature>
<feature type="transmembrane region" description="Helical" evidence="8">
    <location>
        <begin position="195"/>
        <end position="221"/>
    </location>
</feature>
<dbReference type="InterPro" id="IPR038665">
    <property type="entry name" value="Voltage-dep_anion_channel_sf"/>
</dbReference>
<accession>A0A371DRK6</accession>
<feature type="transmembrane region" description="Helical" evidence="8">
    <location>
        <begin position="233"/>
        <end position="254"/>
    </location>
</feature>
<proteinExistence type="inferred from homology"/>
<keyword evidence="5 8" id="KW-0812">Transmembrane</keyword>
<evidence type="ECO:0000256" key="2">
    <source>
        <dbReference type="ARBA" id="ARBA00008566"/>
    </source>
</evidence>
<dbReference type="Gene3D" id="1.50.10.150">
    <property type="entry name" value="Voltage-dependent anion channel"/>
    <property type="match status" value="1"/>
</dbReference>
<evidence type="ECO:0000256" key="3">
    <source>
        <dbReference type="ARBA" id="ARBA00022448"/>
    </source>
</evidence>
<evidence type="ECO:0000256" key="5">
    <source>
        <dbReference type="ARBA" id="ARBA00022692"/>
    </source>
</evidence>
<feature type="transmembrane region" description="Helical" evidence="8">
    <location>
        <begin position="320"/>
        <end position="340"/>
    </location>
</feature>
<dbReference type="EMBL" id="KZ857383">
    <property type="protein sequence ID" value="RDX55176.1"/>
    <property type="molecule type" value="Genomic_DNA"/>
</dbReference>
<dbReference type="AlphaFoldDB" id="A0A371DRK6"/>
<gene>
    <name evidence="9" type="ORF">OH76DRAFT_872993</name>
</gene>
<dbReference type="PANTHER" id="PTHR31686">
    <property type="match status" value="1"/>
</dbReference>
<keyword evidence="10" id="KW-1185">Reference proteome</keyword>
<feature type="transmembrane region" description="Helical" evidence="8">
    <location>
        <begin position="50"/>
        <end position="73"/>
    </location>
</feature>
<feature type="transmembrane region" description="Helical" evidence="8">
    <location>
        <begin position="127"/>
        <end position="150"/>
    </location>
</feature>
<dbReference type="GO" id="GO:0005886">
    <property type="term" value="C:plasma membrane"/>
    <property type="evidence" value="ECO:0007669"/>
    <property type="project" value="UniProtKB-SubCell"/>
</dbReference>
<dbReference type="Pfam" id="PF03595">
    <property type="entry name" value="SLAC1"/>
    <property type="match status" value="1"/>
</dbReference>
<feature type="transmembrane region" description="Helical" evidence="8">
    <location>
        <begin position="346"/>
        <end position="368"/>
    </location>
</feature>